<dbReference type="SUPFAM" id="SSF63817">
    <property type="entry name" value="Sortase"/>
    <property type="match status" value="1"/>
</dbReference>
<dbReference type="InterPro" id="IPR023365">
    <property type="entry name" value="Sortase_dom-sf"/>
</dbReference>
<evidence type="ECO:0000313" key="3">
    <source>
        <dbReference type="EMBL" id="KKR86396.1"/>
    </source>
</evidence>
<evidence type="ECO:0008006" key="5">
    <source>
        <dbReference type="Google" id="ProtNLM"/>
    </source>
</evidence>
<comment type="caution">
    <text evidence="3">The sequence shown here is derived from an EMBL/GenBank/DDBJ whole genome shotgun (WGS) entry which is preliminary data.</text>
</comment>
<evidence type="ECO:0000256" key="2">
    <source>
        <dbReference type="SAM" id="Phobius"/>
    </source>
</evidence>
<sequence>MEVVVYHTYSASTGDGVIFRLAKIFALVGIGLILYVYAPSVWFWLLNGLKTSVSNFQLSKSEVESLTTDHRSLITEYRPRFDPTLPLESRVLINSIGVDSVLQEATYNNYEDALKKGVWRVSDFGTPTDGSQPIILAAHRFGYLAWSNMFRRKSSFYNLPKLSVGDTVEITWRQRKYVYEVYAEGEGEEITDYSADLILYTCEKLNGPIRIFKYARLLEV</sequence>
<keyword evidence="2" id="KW-1133">Transmembrane helix</keyword>
<dbReference type="AlphaFoldDB" id="A0A0G0UG33"/>
<dbReference type="Gene3D" id="2.40.260.10">
    <property type="entry name" value="Sortase"/>
    <property type="match status" value="1"/>
</dbReference>
<dbReference type="GO" id="GO:0016787">
    <property type="term" value="F:hydrolase activity"/>
    <property type="evidence" value="ECO:0007669"/>
    <property type="project" value="UniProtKB-KW"/>
</dbReference>
<reference evidence="3 4" key="1">
    <citation type="journal article" date="2015" name="Nature">
        <title>rRNA introns, odd ribosomes, and small enigmatic genomes across a large radiation of phyla.</title>
        <authorList>
            <person name="Brown C.T."/>
            <person name="Hug L.A."/>
            <person name="Thomas B.C."/>
            <person name="Sharon I."/>
            <person name="Castelle C.J."/>
            <person name="Singh A."/>
            <person name="Wilkins M.J."/>
            <person name="Williams K.H."/>
            <person name="Banfield J.F."/>
        </authorList>
    </citation>
    <scope>NUCLEOTIDE SEQUENCE [LARGE SCALE GENOMIC DNA]</scope>
</reference>
<feature type="transmembrane region" description="Helical" evidence="2">
    <location>
        <begin position="24"/>
        <end position="46"/>
    </location>
</feature>
<dbReference type="InterPro" id="IPR005754">
    <property type="entry name" value="Sortase"/>
</dbReference>
<evidence type="ECO:0000256" key="1">
    <source>
        <dbReference type="ARBA" id="ARBA00022801"/>
    </source>
</evidence>
<protein>
    <recommendedName>
        <fullName evidence="5">Sortase family protein</fullName>
    </recommendedName>
</protein>
<dbReference type="EMBL" id="LCAE01000016">
    <property type="protein sequence ID" value="KKR86396.1"/>
    <property type="molecule type" value="Genomic_DNA"/>
</dbReference>
<organism evidence="3 4">
    <name type="scientific">Candidatus Woesebacteria bacterium GW2011_GWB1_41_10</name>
    <dbReference type="NCBI Taxonomy" id="1618577"/>
    <lineage>
        <taxon>Bacteria</taxon>
        <taxon>Candidatus Woeseibacteriota</taxon>
    </lineage>
</organism>
<accession>A0A0G0UG33</accession>
<dbReference type="Proteomes" id="UP000033858">
    <property type="component" value="Unassembled WGS sequence"/>
</dbReference>
<keyword evidence="1" id="KW-0378">Hydrolase</keyword>
<evidence type="ECO:0000313" key="4">
    <source>
        <dbReference type="Proteomes" id="UP000033858"/>
    </source>
</evidence>
<proteinExistence type="predicted"/>
<gene>
    <name evidence="3" type="ORF">UU32_C0016G0003</name>
</gene>
<keyword evidence="2" id="KW-0472">Membrane</keyword>
<name>A0A0G0UG33_9BACT</name>
<keyword evidence="2" id="KW-0812">Transmembrane</keyword>
<dbReference type="Pfam" id="PF04203">
    <property type="entry name" value="Sortase"/>
    <property type="match status" value="1"/>
</dbReference>